<name>A0A9D4LJ19_DREPO</name>
<dbReference type="AlphaFoldDB" id="A0A9D4LJ19"/>
<sequence>MGSKQPHCDALSRLCESPRDCTCSEVDTTEPLKCGPCRKCRRLAECMELVWPGKFPYKFGSKVNRETVQPEVPQELTPCRAVTQVEAGTSTETASKTEDPPWLRLYTPEHMAKLQLQDPGISVIYVAIRDGVKPSSDEMQTRSPETRHYWVIWDTLCIKENVLYKQFKSADGTQDRLWLIVPSS</sequence>
<evidence type="ECO:0000313" key="1">
    <source>
        <dbReference type="EMBL" id="KAH3858312.1"/>
    </source>
</evidence>
<protein>
    <submittedName>
        <fullName evidence="1">Uncharacterized protein</fullName>
    </submittedName>
</protein>
<reference evidence="1" key="1">
    <citation type="journal article" date="2019" name="bioRxiv">
        <title>The Genome of the Zebra Mussel, Dreissena polymorpha: A Resource for Invasive Species Research.</title>
        <authorList>
            <person name="McCartney M.A."/>
            <person name="Auch B."/>
            <person name="Kono T."/>
            <person name="Mallez S."/>
            <person name="Zhang Y."/>
            <person name="Obille A."/>
            <person name="Becker A."/>
            <person name="Abrahante J.E."/>
            <person name="Garbe J."/>
            <person name="Badalamenti J.P."/>
            <person name="Herman A."/>
            <person name="Mangelson H."/>
            <person name="Liachko I."/>
            <person name="Sullivan S."/>
            <person name="Sone E.D."/>
            <person name="Koren S."/>
            <person name="Silverstein K.A.T."/>
            <person name="Beckman K.B."/>
            <person name="Gohl D.M."/>
        </authorList>
    </citation>
    <scope>NUCLEOTIDE SEQUENCE</scope>
    <source>
        <strain evidence="1">Duluth1</strain>
        <tissue evidence="1">Whole animal</tissue>
    </source>
</reference>
<organism evidence="1 2">
    <name type="scientific">Dreissena polymorpha</name>
    <name type="common">Zebra mussel</name>
    <name type="synonym">Mytilus polymorpha</name>
    <dbReference type="NCBI Taxonomy" id="45954"/>
    <lineage>
        <taxon>Eukaryota</taxon>
        <taxon>Metazoa</taxon>
        <taxon>Spiralia</taxon>
        <taxon>Lophotrochozoa</taxon>
        <taxon>Mollusca</taxon>
        <taxon>Bivalvia</taxon>
        <taxon>Autobranchia</taxon>
        <taxon>Heteroconchia</taxon>
        <taxon>Euheterodonta</taxon>
        <taxon>Imparidentia</taxon>
        <taxon>Neoheterodontei</taxon>
        <taxon>Myida</taxon>
        <taxon>Dreissenoidea</taxon>
        <taxon>Dreissenidae</taxon>
        <taxon>Dreissena</taxon>
    </lineage>
</organism>
<reference evidence="1" key="2">
    <citation type="submission" date="2020-11" db="EMBL/GenBank/DDBJ databases">
        <authorList>
            <person name="McCartney M.A."/>
            <person name="Auch B."/>
            <person name="Kono T."/>
            <person name="Mallez S."/>
            <person name="Becker A."/>
            <person name="Gohl D.M."/>
            <person name="Silverstein K.A.T."/>
            <person name="Koren S."/>
            <person name="Bechman K.B."/>
            <person name="Herman A."/>
            <person name="Abrahante J.E."/>
            <person name="Garbe J."/>
        </authorList>
    </citation>
    <scope>NUCLEOTIDE SEQUENCE</scope>
    <source>
        <strain evidence="1">Duluth1</strain>
        <tissue evidence="1">Whole animal</tissue>
    </source>
</reference>
<proteinExistence type="predicted"/>
<evidence type="ECO:0000313" key="2">
    <source>
        <dbReference type="Proteomes" id="UP000828390"/>
    </source>
</evidence>
<comment type="caution">
    <text evidence="1">The sequence shown here is derived from an EMBL/GenBank/DDBJ whole genome shotgun (WGS) entry which is preliminary data.</text>
</comment>
<dbReference type="EMBL" id="JAIWYP010000003">
    <property type="protein sequence ID" value="KAH3858312.1"/>
    <property type="molecule type" value="Genomic_DNA"/>
</dbReference>
<gene>
    <name evidence="1" type="ORF">DPMN_100935</name>
</gene>
<keyword evidence="2" id="KW-1185">Reference proteome</keyword>
<accession>A0A9D4LJ19</accession>
<dbReference type="Proteomes" id="UP000828390">
    <property type="component" value="Unassembled WGS sequence"/>
</dbReference>